<evidence type="ECO:0000313" key="2">
    <source>
        <dbReference type="Proteomes" id="UP000077037"/>
    </source>
</evidence>
<name>A0A157RLZ0_9BORD</name>
<protein>
    <recommendedName>
        <fullName evidence="3">DUF1488 domain-containing protein</fullName>
    </recommendedName>
</protein>
<evidence type="ECO:0008006" key="3">
    <source>
        <dbReference type="Google" id="ProtNLM"/>
    </source>
</evidence>
<organism evidence="1 2">
    <name type="scientific">Bordetella ansorpii</name>
    <dbReference type="NCBI Taxonomy" id="288768"/>
    <lineage>
        <taxon>Bacteria</taxon>
        <taxon>Pseudomonadati</taxon>
        <taxon>Pseudomonadota</taxon>
        <taxon>Betaproteobacteria</taxon>
        <taxon>Burkholderiales</taxon>
        <taxon>Alcaligenaceae</taxon>
        <taxon>Bordetella</taxon>
    </lineage>
</organism>
<sequence>MRPAYVEVMVYIDGTAVVCEVSTRVLDHLADSDDLHSKADYHAIAAANFHLIEAAARTRPGPHITGMPLRLERAHFPAKL</sequence>
<dbReference type="EMBL" id="FKBS01000029">
    <property type="protein sequence ID" value="SAI58988.1"/>
    <property type="molecule type" value="Genomic_DNA"/>
</dbReference>
<dbReference type="Proteomes" id="UP000077037">
    <property type="component" value="Unassembled WGS sequence"/>
</dbReference>
<dbReference type="AlphaFoldDB" id="A0A157RLZ0"/>
<proteinExistence type="predicted"/>
<dbReference type="RefSeq" id="WP_066420923.1">
    <property type="nucleotide sequence ID" value="NZ_FKBS01000029.1"/>
</dbReference>
<reference evidence="1 2" key="1">
    <citation type="submission" date="2016-03" db="EMBL/GenBank/DDBJ databases">
        <authorList>
            <consortium name="Pathogen Informatics"/>
        </authorList>
    </citation>
    <scope>NUCLEOTIDE SEQUENCE [LARGE SCALE GENOMIC DNA]</scope>
    <source>
        <strain evidence="1 2">NCTC13364</strain>
    </source>
</reference>
<gene>
    <name evidence="1" type="ORF">SAMEA1982600_05196</name>
</gene>
<evidence type="ECO:0000313" key="1">
    <source>
        <dbReference type="EMBL" id="SAI58988.1"/>
    </source>
</evidence>
<accession>A0A157RLZ0</accession>